<organism evidence="1 2">
    <name type="scientific">Lindgomyces ingoldianus</name>
    <dbReference type="NCBI Taxonomy" id="673940"/>
    <lineage>
        <taxon>Eukaryota</taxon>
        <taxon>Fungi</taxon>
        <taxon>Dikarya</taxon>
        <taxon>Ascomycota</taxon>
        <taxon>Pezizomycotina</taxon>
        <taxon>Dothideomycetes</taxon>
        <taxon>Pleosporomycetidae</taxon>
        <taxon>Pleosporales</taxon>
        <taxon>Lindgomycetaceae</taxon>
        <taxon>Lindgomyces</taxon>
    </lineage>
</organism>
<dbReference type="EMBL" id="MU003492">
    <property type="protein sequence ID" value="KAF2478150.1"/>
    <property type="molecule type" value="Genomic_DNA"/>
</dbReference>
<accession>A0ACB6RHD7</accession>
<comment type="caution">
    <text evidence="1">The sequence shown here is derived from an EMBL/GenBank/DDBJ whole genome shotgun (WGS) entry which is preliminary data.</text>
</comment>
<proteinExistence type="predicted"/>
<protein>
    <submittedName>
        <fullName evidence="1">Uncharacterized protein</fullName>
    </submittedName>
</protein>
<gene>
    <name evidence="1" type="ORF">BDR25DRAFT_348422</name>
</gene>
<reference evidence="1" key="1">
    <citation type="journal article" date="2020" name="Stud. Mycol.">
        <title>101 Dothideomycetes genomes: a test case for predicting lifestyles and emergence of pathogens.</title>
        <authorList>
            <person name="Haridas S."/>
            <person name="Albert R."/>
            <person name="Binder M."/>
            <person name="Bloem J."/>
            <person name="Labutti K."/>
            <person name="Salamov A."/>
            <person name="Andreopoulos B."/>
            <person name="Baker S."/>
            <person name="Barry K."/>
            <person name="Bills G."/>
            <person name="Bluhm B."/>
            <person name="Cannon C."/>
            <person name="Castanera R."/>
            <person name="Culley D."/>
            <person name="Daum C."/>
            <person name="Ezra D."/>
            <person name="Gonzalez J."/>
            <person name="Henrissat B."/>
            <person name="Kuo A."/>
            <person name="Liang C."/>
            <person name="Lipzen A."/>
            <person name="Lutzoni F."/>
            <person name="Magnuson J."/>
            <person name="Mondo S."/>
            <person name="Nolan M."/>
            <person name="Ohm R."/>
            <person name="Pangilinan J."/>
            <person name="Park H.-J."/>
            <person name="Ramirez L."/>
            <person name="Alfaro M."/>
            <person name="Sun H."/>
            <person name="Tritt A."/>
            <person name="Yoshinaga Y."/>
            <person name="Zwiers L.-H."/>
            <person name="Turgeon B."/>
            <person name="Goodwin S."/>
            <person name="Spatafora J."/>
            <person name="Crous P."/>
            <person name="Grigoriev I."/>
        </authorList>
    </citation>
    <scope>NUCLEOTIDE SEQUENCE</scope>
    <source>
        <strain evidence="1">ATCC 200398</strain>
    </source>
</reference>
<dbReference type="Proteomes" id="UP000799755">
    <property type="component" value="Unassembled WGS sequence"/>
</dbReference>
<sequence>MTDRLMQSPALPHAGLLSRAQKCGCGRGSASTSTNPPLASSSLVCQRLQDKPGGTFKRDCFRPDPPPRTIRSINFLQKLKDERGPSAAFVPIHLNAIHNRRPLSASRNLFSFRDRQCEGFWKDARASSLTLFGRDPRFSSQTFRLPSGAKSSQPPGKPADVREKLTPRTLYPTCIQMPACVVCPVWQNLVAIGERIGSCNGPCWRRKQRLLPHHPSTSLRIILTAYCFESWTWECYVAWPSCKVREGLSQGPCLRVILNPTHQPHPYSALREALRGLRSRLNWSLGCCDILAFPQLLDPGKPCPGSLFFETGGGDVETWANMLCKLCLLVPCTTERARGPTDRYPIASFPDCLHTSAFQSLVSLTDQNFSTNARINATQISSTNSVRIPTDITPALATARQKHALPRNGCQSLAFVVSLSLRSRYKGHWEGPGKNPHHCIQTPTRDEPGEQESVRDRSTWFPSKGLRLWELIQPHSLHCDMGNEFRRLPAPHFIDTFLIHWYGSMTSNEDYRDFSANVQAMGTILDFIEEHLESINHFFLGDNLDSILTINEIVESTKLARDIFTFCLQGIHQLTSPSSVALMKDEGANIKLFSTS</sequence>
<evidence type="ECO:0000313" key="1">
    <source>
        <dbReference type="EMBL" id="KAF2478150.1"/>
    </source>
</evidence>
<keyword evidence="2" id="KW-1185">Reference proteome</keyword>
<evidence type="ECO:0000313" key="2">
    <source>
        <dbReference type="Proteomes" id="UP000799755"/>
    </source>
</evidence>
<name>A0ACB6RHD7_9PLEO</name>